<evidence type="ECO:0000313" key="4">
    <source>
        <dbReference type="EMBL" id="PFG41165.1"/>
    </source>
</evidence>
<evidence type="ECO:0000259" key="2">
    <source>
        <dbReference type="Pfam" id="PF02625"/>
    </source>
</evidence>
<dbReference type="InterPro" id="IPR036291">
    <property type="entry name" value="NAD(P)-bd_dom_sf"/>
</dbReference>
<accession>A0A2A9ESE6</accession>
<dbReference type="Pfam" id="PF13478">
    <property type="entry name" value="XdhC_C"/>
    <property type="match status" value="1"/>
</dbReference>
<feature type="region of interest" description="Disordered" evidence="1">
    <location>
        <begin position="266"/>
        <end position="328"/>
    </location>
</feature>
<organism evidence="4 5">
    <name type="scientific">Georgenia soli</name>
    <dbReference type="NCBI Taxonomy" id="638953"/>
    <lineage>
        <taxon>Bacteria</taxon>
        <taxon>Bacillati</taxon>
        <taxon>Actinomycetota</taxon>
        <taxon>Actinomycetes</taxon>
        <taxon>Micrococcales</taxon>
        <taxon>Bogoriellaceae</taxon>
        <taxon>Georgenia</taxon>
    </lineage>
</organism>
<keyword evidence="5" id="KW-1185">Reference proteome</keyword>
<protein>
    <submittedName>
        <fullName evidence="4">Molybdenum cofactor sulfurylase</fullName>
    </submittedName>
</protein>
<feature type="compositionally biased region" description="Low complexity" evidence="1">
    <location>
        <begin position="296"/>
        <end position="310"/>
    </location>
</feature>
<dbReference type="Proteomes" id="UP000222106">
    <property type="component" value="Unassembled WGS sequence"/>
</dbReference>
<dbReference type="InterPro" id="IPR052698">
    <property type="entry name" value="MoCofactor_Util/Proc"/>
</dbReference>
<dbReference type="RefSeq" id="WP_098484969.1">
    <property type="nucleotide sequence ID" value="NZ_PDJI01000004.1"/>
</dbReference>
<comment type="caution">
    <text evidence="4">The sequence shown here is derived from an EMBL/GenBank/DDBJ whole genome shotgun (WGS) entry which is preliminary data.</text>
</comment>
<dbReference type="SUPFAM" id="SSF51735">
    <property type="entry name" value="NAD(P)-binding Rossmann-fold domains"/>
    <property type="match status" value="1"/>
</dbReference>
<dbReference type="AlphaFoldDB" id="A0A2A9ESE6"/>
<dbReference type="InterPro" id="IPR014308">
    <property type="entry name" value="Xanthine_DH_XdhC"/>
</dbReference>
<dbReference type="OrthoDB" id="61481at2"/>
<dbReference type="PANTHER" id="PTHR30388">
    <property type="entry name" value="ALDEHYDE OXIDOREDUCTASE MOLYBDENUM COFACTOR ASSEMBLY PROTEIN"/>
    <property type="match status" value="1"/>
</dbReference>
<dbReference type="Pfam" id="PF02625">
    <property type="entry name" value="XdhC_CoxI"/>
    <property type="match status" value="1"/>
</dbReference>
<gene>
    <name evidence="4" type="ORF">ATJ97_3713</name>
</gene>
<evidence type="ECO:0000313" key="5">
    <source>
        <dbReference type="Proteomes" id="UP000222106"/>
    </source>
</evidence>
<dbReference type="EMBL" id="PDJI01000004">
    <property type="protein sequence ID" value="PFG41165.1"/>
    <property type="molecule type" value="Genomic_DNA"/>
</dbReference>
<dbReference type="InterPro" id="IPR027051">
    <property type="entry name" value="XdhC_Rossmann_dom"/>
</dbReference>
<feature type="domain" description="XdhC- CoxI" evidence="2">
    <location>
        <begin position="11"/>
        <end position="69"/>
    </location>
</feature>
<name>A0A2A9ESE6_9MICO</name>
<dbReference type="NCBIfam" id="TIGR02964">
    <property type="entry name" value="xanthine_xdhC"/>
    <property type="match status" value="1"/>
</dbReference>
<evidence type="ECO:0000256" key="1">
    <source>
        <dbReference type="SAM" id="MobiDB-lite"/>
    </source>
</evidence>
<dbReference type="PANTHER" id="PTHR30388:SF6">
    <property type="entry name" value="XANTHINE DEHYDROGENASE SUBUNIT A-RELATED"/>
    <property type="match status" value="1"/>
</dbReference>
<dbReference type="InterPro" id="IPR003777">
    <property type="entry name" value="XdhC_CoxI"/>
</dbReference>
<reference evidence="4 5" key="1">
    <citation type="submission" date="2017-10" db="EMBL/GenBank/DDBJ databases">
        <title>Sequencing the genomes of 1000 actinobacteria strains.</title>
        <authorList>
            <person name="Klenk H.-P."/>
        </authorList>
    </citation>
    <scope>NUCLEOTIDE SEQUENCE [LARGE SCALE GENOMIC DNA]</scope>
    <source>
        <strain evidence="4 5">DSM 21838</strain>
    </source>
</reference>
<feature type="domain" description="XdhC Rossmann" evidence="3">
    <location>
        <begin position="109"/>
        <end position="257"/>
    </location>
</feature>
<proteinExistence type="predicted"/>
<dbReference type="Gene3D" id="3.40.50.720">
    <property type="entry name" value="NAD(P)-binding Rossmann-like Domain"/>
    <property type="match status" value="1"/>
</dbReference>
<evidence type="ECO:0000259" key="3">
    <source>
        <dbReference type="Pfam" id="PF13478"/>
    </source>
</evidence>
<sequence>MDWLAALTHLRADGLPGVLVTVTDVRGHAPRDAGAKMVVGAESTWDSIGGGNLEATVVDRARELLAGGAHVPERMTFALNEHVANRHGNQCCGGEVSVLLEPLLTRSTVAVFGVGHVGLELGRIVARLPVTLHLVDSRSDQVSPDRLTEVSGPADVHVHHAPAPEVVLRNLPAGSYVFVMTHDHAEDFILCDAALNRGDLAYVGLIGSHAKWVRFRKRLGEAGHDDAAISTITSPIGVEGIIGKTPAVIAVSAAAELVQLLEREQASVGSGGTARQPALRAARASQGRTGPGPAGGPASTSVPGPGDGTAAPPPAAVRGSADAPHQPA</sequence>